<keyword evidence="2" id="KW-0472">Membrane</keyword>
<keyword evidence="2" id="KW-1133">Transmembrane helix</keyword>
<evidence type="ECO:0000256" key="1">
    <source>
        <dbReference type="SAM" id="MobiDB-lite"/>
    </source>
</evidence>
<dbReference type="InterPro" id="IPR006485">
    <property type="entry name" value="Phage-like_holin"/>
</dbReference>
<comment type="caution">
    <text evidence="3">The sequence shown here is derived from an EMBL/GenBank/DDBJ whole genome shotgun (WGS) entry which is preliminary data.</text>
</comment>
<sequence>MENVDNHFLVQAYVIRKIFSILERDGVMINWKVRFRNKNWVIAFVSQILIVAQVVLSCLHSLGLVDFQITDAIQNSILTFVNAVFVLMSMLGIVQDPTTKGYGDSERALNYKDPN</sequence>
<accession>K6DBM0</accession>
<reference evidence="3 4" key="1">
    <citation type="journal article" date="2012" name="Front. Microbiol.">
        <title>Redundancy and modularity in membrane-associated dissimilatory nitrate reduction in Bacillus.</title>
        <authorList>
            <person name="Heylen K."/>
            <person name="Keltjens J."/>
        </authorList>
    </citation>
    <scope>NUCLEOTIDE SEQUENCE [LARGE SCALE GENOMIC DNA]</scope>
    <source>
        <strain evidence="4">LMG 21833T</strain>
    </source>
</reference>
<keyword evidence="2" id="KW-0812">Transmembrane</keyword>
<feature type="transmembrane region" description="Helical" evidence="2">
    <location>
        <begin position="40"/>
        <end position="65"/>
    </location>
</feature>
<protein>
    <submittedName>
        <fullName evidence="3">Holin</fullName>
    </submittedName>
</protein>
<evidence type="ECO:0000313" key="3">
    <source>
        <dbReference type="EMBL" id="EKN65714.1"/>
    </source>
</evidence>
<dbReference type="PATRIC" id="fig|1117379.3.peg.3939"/>
<keyword evidence="4" id="KW-1185">Reference proteome</keyword>
<dbReference type="Pfam" id="PF04531">
    <property type="entry name" value="Phage_holin_1"/>
    <property type="match status" value="1"/>
</dbReference>
<evidence type="ECO:0000313" key="4">
    <source>
        <dbReference type="Proteomes" id="UP000006316"/>
    </source>
</evidence>
<gene>
    <name evidence="3" type="ORF">BABA_19016</name>
</gene>
<dbReference type="Proteomes" id="UP000006316">
    <property type="component" value="Unassembled WGS sequence"/>
</dbReference>
<dbReference type="NCBIfam" id="TIGR01598">
    <property type="entry name" value="holin_phiLC3"/>
    <property type="match status" value="1"/>
</dbReference>
<evidence type="ECO:0000256" key="2">
    <source>
        <dbReference type="SAM" id="Phobius"/>
    </source>
</evidence>
<feature type="region of interest" description="Disordered" evidence="1">
    <location>
        <begin position="96"/>
        <end position="115"/>
    </location>
</feature>
<dbReference type="STRING" id="1117379.BABA_19016"/>
<dbReference type="eggNOG" id="COG5546">
    <property type="taxonomic scope" value="Bacteria"/>
</dbReference>
<proteinExistence type="predicted"/>
<dbReference type="EMBL" id="AJLS01000127">
    <property type="protein sequence ID" value="EKN65714.1"/>
    <property type="molecule type" value="Genomic_DNA"/>
</dbReference>
<feature type="compositionally biased region" description="Basic and acidic residues" evidence="1">
    <location>
        <begin position="103"/>
        <end position="115"/>
    </location>
</feature>
<name>K6DBM0_9BACI</name>
<organism evidence="3 4">
    <name type="scientific">Neobacillus bataviensis LMG 21833</name>
    <dbReference type="NCBI Taxonomy" id="1117379"/>
    <lineage>
        <taxon>Bacteria</taxon>
        <taxon>Bacillati</taxon>
        <taxon>Bacillota</taxon>
        <taxon>Bacilli</taxon>
        <taxon>Bacillales</taxon>
        <taxon>Bacillaceae</taxon>
        <taxon>Neobacillus</taxon>
    </lineage>
</organism>
<feature type="transmembrane region" description="Helical" evidence="2">
    <location>
        <begin position="77"/>
        <end position="94"/>
    </location>
</feature>
<dbReference type="AlphaFoldDB" id="K6DBM0"/>